<evidence type="ECO:0000256" key="1">
    <source>
        <dbReference type="ARBA" id="ARBA00004496"/>
    </source>
</evidence>
<dbReference type="InterPro" id="IPR011004">
    <property type="entry name" value="Trimer_LpxA-like_sf"/>
</dbReference>
<keyword evidence="11 14" id="KW-0012">Acyltransferase</keyword>
<comment type="catalytic activity">
    <reaction evidence="12">
        <text>L-serine + acetyl-CoA = O-acetyl-L-serine + CoA</text>
        <dbReference type="Rhea" id="RHEA:24560"/>
        <dbReference type="ChEBI" id="CHEBI:33384"/>
        <dbReference type="ChEBI" id="CHEBI:57287"/>
        <dbReference type="ChEBI" id="CHEBI:57288"/>
        <dbReference type="ChEBI" id="CHEBI:58340"/>
        <dbReference type="EC" id="2.3.1.30"/>
    </reaction>
</comment>
<evidence type="ECO:0000256" key="5">
    <source>
        <dbReference type="ARBA" id="ARBA00018522"/>
    </source>
</evidence>
<accession>A0A9D1N878</accession>
<keyword evidence="8 14" id="KW-0808">Transferase</keyword>
<evidence type="ECO:0000256" key="3">
    <source>
        <dbReference type="ARBA" id="ARBA00007274"/>
    </source>
</evidence>
<dbReference type="EMBL" id="DVOB01000163">
    <property type="protein sequence ID" value="HIU96604.1"/>
    <property type="molecule type" value="Genomic_DNA"/>
</dbReference>
<evidence type="ECO:0000256" key="7">
    <source>
        <dbReference type="ARBA" id="ARBA00022605"/>
    </source>
</evidence>
<evidence type="ECO:0000313" key="14">
    <source>
        <dbReference type="EMBL" id="HIU96604.1"/>
    </source>
</evidence>
<evidence type="ECO:0000256" key="12">
    <source>
        <dbReference type="ARBA" id="ARBA00049486"/>
    </source>
</evidence>
<dbReference type="InterPro" id="IPR005881">
    <property type="entry name" value="Ser_O-AcTrfase"/>
</dbReference>
<dbReference type="InterPro" id="IPR045304">
    <property type="entry name" value="LbH_SAT"/>
</dbReference>
<evidence type="ECO:0000256" key="6">
    <source>
        <dbReference type="ARBA" id="ARBA00022490"/>
    </source>
</evidence>
<dbReference type="InterPro" id="IPR001451">
    <property type="entry name" value="Hexapep"/>
</dbReference>
<keyword evidence="6" id="KW-0963">Cytoplasm</keyword>
<dbReference type="Pfam" id="PF00132">
    <property type="entry name" value="Hexapep"/>
    <property type="match status" value="1"/>
</dbReference>
<dbReference type="Proteomes" id="UP000824130">
    <property type="component" value="Unassembled WGS sequence"/>
</dbReference>
<protein>
    <recommendedName>
        <fullName evidence="5">Serine acetyltransferase</fullName>
        <ecNumber evidence="4">2.3.1.30</ecNumber>
    </recommendedName>
</protein>
<dbReference type="NCBIfam" id="TIGR01172">
    <property type="entry name" value="cysE"/>
    <property type="match status" value="1"/>
</dbReference>
<dbReference type="SUPFAM" id="SSF51161">
    <property type="entry name" value="Trimeric LpxA-like enzymes"/>
    <property type="match status" value="1"/>
</dbReference>
<keyword evidence="9" id="KW-0677">Repeat</keyword>
<name>A0A9D1N878_9FIRM</name>
<reference evidence="14" key="1">
    <citation type="submission" date="2020-10" db="EMBL/GenBank/DDBJ databases">
        <authorList>
            <person name="Gilroy R."/>
        </authorList>
    </citation>
    <scope>NUCLEOTIDE SEQUENCE</scope>
    <source>
        <strain evidence="14">ChiSjej4B22-8349</strain>
    </source>
</reference>
<dbReference type="GO" id="GO:0009001">
    <property type="term" value="F:serine O-acetyltransferase activity"/>
    <property type="evidence" value="ECO:0007669"/>
    <property type="project" value="UniProtKB-EC"/>
</dbReference>
<dbReference type="Gene3D" id="2.160.10.10">
    <property type="entry name" value="Hexapeptide repeat proteins"/>
    <property type="match status" value="1"/>
</dbReference>
<sequence>MAFFRDVREDIKAVLERDPAARSSIEVLLCYPGIWALIWHKPAHWLYKRNAKMLARIISQLSRWFTGIEIHPGAEIGRRCFIDHGMAVIIGETTEIGDDVTIYQGVTLGGTGKDVGKRHPTIGSRVVISSGAKVLGPFKVGDDVKIGAGSVVLKEVPDGCTVVGIPGTIVRRHGKPTKDLDQVDMPDPVAVELECLRRRVVELEELFIEKFGEEAHVRCDDDCQYSSIVKEMQEGKFVPIYDEDSQGKGRPDREEGAEAVDVTNADDAIGAESIDGESGGEK</sequence>
<dbReference type="InterPro" id="IPR053376">
    <property type="entry name" value="Serine_acetyltransferase"/>
</dbReference>
<feature type="compositionally biased region" description="Basic and acidic residues" evidence="13">
    <location>
        <begin position="245"/>
        <end position="256"/>
    </location>
</feature>
<dbReference type="Gene3D" id="1.10.3130.10">
    <property type="entry name" value="serine acetyltransferase, domain 1"/>
    <property type="match status" value="1"/>
</dbReference>
<evidence type="ECO:0000256" key="11">
    <source>
        <dbReference type="ARBA" id="ARBA00023315"/>
    </source>
</evidence>
<evidence type="ECO:0000256" key="13">
    <source>
        <dbReference type="SAM" id="MobiDB-lite"/>
    </source>
</evidence>
<dbReference type="EC" id="2.3.1.30" evidence="4"/>
<evidence type="ECO:0000256" key="10">
    <source>
        <dbReference type="ARBA" id="ARBA00023192"/>
    </source>
</evidence>
<dbReference type="PANTHER" id="PTHR42811">
    <property type="entry name" value="SERINE ACETYLTRANSFERASE"/>
    <property type="match status" value="1"/>
</dbReference>
<evidence type="ECO:0000256" key="9">
    <source>
        <dbReference type="ARBA" id="ARBA00022737"/>
    </source>
</evidence>
<feature type="region of interest" description="Disordered" evidence="13">
    <location>
        <begin position="239"/>
        <end position="282"/>
    </location>
</feature>
<dbReference type="FunFam" id="1.10.3130.10:FF:000003">
    <property type="entry name" value="Serine acetyltransferase"/>
    <property type="match status" value="1"/>
</dbReference>
<comment type="pathway">
    <text evidence="2">Amino-acid biosynthesis; L-cysteine biosynthesis; L-cysteine from L-serine: step 1/2.</text>
</comment>
<keyword evidence="10" id="KW-0198">Cysteine biosynthesis</keyword>
<dbReference type="GO" id="GO:0005737">
    <property type="term" value="C:cytoplasm"/>
    <property type="evidence" value="ECO:0007669"/>
    <property type="project" value="UniProtKB-SubCell"/>
</dbReference>
<reference evidence="14" key="2">
    <citation type="journal article" date="2021" name="PeerJ">
        <title>Extensive microbial diversity within the chicken gut microbiome revealed by metagenomics and culture.</title>
        <authorList>
            <person name="Gilroy R."/>
            <person name="Ravi A."/>
            <person name="Getino M."/>
            <person name="Pursley I."/>
            <person name="Horton D.L."/>
            <person name="Alikhan N.F."/>
            <person name="Baker D."/>
            <person name="Gharbi K."/>
            <person name="Hall N."/>
            <person name="Watson M."/>
            <person name="Adriaenssens E.M."/>
            <person name="Foster-Nyarko E."/>
            <person name="Jarju S."/>
            <person name="Secka A."/>
            <person name="Antonio M."/>
            <person name="Oren A."/>
            <person name="Chaudhuri R.R."/>
            <person name="La Ragione R."/>
            <person name="Hildebrand F."/>
            <person name="Pallen M.J."/>
        </authorList>
    </citation>
    <scope>NUCLEOTIDE SEQUENCE</scope>
    <source>
        <strain evidence="14">ChiSjej4B22-8349</strain>
    </source>
</reference>
<dbReference type="NCBIfam" id="NF041874">
    <property type="entry name" value="EPS_EpsC"/>
    <property type="match status" value="1"/>
</dbReference>
<keyword evidence="7" id="KW-0028">Amino-acid biosynthesis</keyword>
<comment type="similarity">
    <text evidence="3">Belongs to the transferase hexapeptide repeat family.</text>
</comment>
<dbReference type="AlphaFoldDB" id="A0A9D1N878"/>
<dbReference type="FunFam" id="2.160.10.10:FF:000007">
    <property type="entry name" value="Serine acetyltransferase"/>
    <property type="match status" value="1"/>
</dbReference>
<proteinExistence type="inferred from homology"/>
<evidence type="ECO:0000313" key="15">
    <source>
        <dbReference type="Proteomes" id="UP000824130"/>
    </source>
</evidence>
<comment type="subcellular location">
    <subcellularLocation>
        <location evidence="1">Cytoplasm</location>
    </subcellularLocation>
</comment>
<comment type="caution">
    <text evidence="14">The sequence shown here is derived from an EMBL/GenBank/DDBJ whole genome shotgun (WGS) entry which is preliminary data.</text>
</comment>
<dbReference type="CDD" id="cd03354">
    <property type="entry name" value="LbH_SAT"/>
    <property type="match status" value="1"/>
</dbReference>
<gene>
    <name evidence="14" type="primary">cysE</name>
    <name evidence="14" type="ORF">IAD25_07875</name>
</gene>
<evidence type="ECO:0000256" key="2">
    <source>
        <dbReference type="ARBA" id="ARBA00004876"/>
    </source>
</evidence>
<evidence type="ECO:0000256" key="8">
    <source>
        <dbReference type="ARBA" id="ARBA00022679"/>
    </source>
</evidence>
<dbReference type="GO" id="GO:0006535">
    <property type="term" value="P:cysteine biosynthetic process from serine"/>
    <property type="evidence" value="ECO:0007669"/>
    <property type="project" value="InterPro"/>
</dbReference>
<organism evidence="14 15">
    <name type="scientific">Candidatus Allocopromorpha excrementipullorum</name>
    <dbReference type="NCBI Taxonomy" id="2840743"/>
    <lineage>
        <taxon>Bacteria</taxon>
        <taxon>Bacillati</taxon>
        <taxon>Bacillota</taxon>
        <taxon>Clostridia</taxon>
        <taxon>Eubacteriales</taxon>
        <taxon>Eubacteriaceae</taxon>
        <taxon>Eubacteriaceae incertae sedis</taxon>
        <taxon>Candidatus Allocopromorpha</taxon>
    </lineage>
</organism>
<dbReference type="InterPro" id="IPR042122">
    <property type="entry name" value="Ser_AcTrfase_N_sf"/>
</dbReference>
<evidence type="ECO:0000256" key="4">
    <source>
        <dbReference type="ARBA" id="ARBA00013266"/>
    </source>
</evidence>